<organism evidence="2 3">
    <name type="scientific">Devosia equisanguinis</name>
    <dbReference type="NCBI Taxonomy" id="2490941"/>
    <lineage>
        <taxon>Bacteria</taxon>
        <taxon>Pseudomonadati</taxon>
        <taxon>Pseudomonadota</taxon>
        <taxon>Alphaproteobacteria</taxon>
        <taxon>Hyphomicrobiales</taxon>
        <taxon>Devosiaceae</taxon>
        <taxon>Devosia</taxon>
    </lineage>
</organism>
<evidence type="ECO:0000313" key="3">
    <source>
        <dbReference type="Proteomes" id="UP000268844"/>
    </source>
</evidence>
<accession>A0A447I917</accession>
<dbReference type="AlphaFoldDB" id="A0A447I917"/>
<dbReference type="EMBL" id="UZWD01000017">
    <property type="protein sequence ID" value="VDS03898.1"/>
    <property type="molecule type" value="Genomic_DNA"/>
</dbReference>
<name>A0A447I917_9HYPH</name>
<reference evidence="2 3" key="1">
    <citation type="submission" date="2018-12" db="EMBL/GenBank/DDBJ databases">
        <authorList>
            <person name="Criscuolo A."/>
        </authorList>
    </citation>
    <scope>NUCLEOTIDE SEQUENCE [LARGE SCALE GENOMIC DNA]</scope>
    <source>
        <strain evidence="2">ACIP1116281</strain>
    </source>
</reference>
<sequence>MVDHETTSLTLTKTHSRQELLDIIWSKPTREVAEDIGVSTAAISTYCKDNDIPAPPRGHWLRAEGKRVKKPSLPPRGIGKRDTIRVGGSNGYYYSYPEPAGLMTMEIGPAPSFQPSIDKVMETVRQQVGKVAVPRDFSRAHHLIRRLLEHDEERRIKYLSASYHSYWDAPYFDAPYEKRRLRMMNALMLDLHRFGGKATMRDKNPSGFSYKVGHQNLYVTVDHPESRRSSWMSEELATRSVSEPIVISIGQGDKDKKPQRRWIDNGGDKVEAHLQDILVSMIVTAEVEFRDDELRRHNWLISRKEQLIENERKRIEEELKRERERNEADRKARYDGLLLDAAAHRQAEDIRAYALKVATEKAAVDNAAAVDEWVAWALLQADDIDPIIRMKTSGTIARAPEEIREHQSSELRRKADELKPLLEKPRGYGAY</sequence>
<evidence type="ECO:0000313" key="2">
    <source>
        <dbReference type="EMBL" id="VDS03898.1"/>
    </source>
</evidence>
<keyword evidence="3" id="KW-1185">Reference proteome</keyword>
<proteinExistence type="predicted"/>
<dbReference type="Proteomes" id="UP000268844">
    <property type="component" value="Unassembled WGS sequence"/>
</dbReference>
<evidence type="ECO:0000256" key="1">
    <source>
        <dbReference type="SAM" id="Coils"/>
    </source>
</evidence>
<protein>
    <submittedName>
        <fullName evidence="2">Uncharacterized protein</fullName>
    </submittedName>
</protein>
<keyword evidence="1" id="KW-0175">Coiled coil</keyword>
<feature type="coiled-coil region" evidence="1">
    <location>
        <begin position="301"/>
        <end position="332"/>
    </location>
</feature>
<gene>
    <name evidence="2" type="ORF">DEVEQU_01027</name>
</gene>